<gene>
    <name evidence="3" type="ORF">GCM10009755_03530</name>
</gene>
<dbReference type="EMBL" id="BAAANO010000004">
    <property type="protein sequence ID" value="GAA1999323.1"/>
    <property type="molecule type" value="Genomic_DNA"/>
</dbReference>
<feature type="region of interest" description="Disordered" evidence="1">
    <location>
        <begin position="29"/>
        <end position="55"/>
    </location>
</feature>
<dbReference type="Gene3D" id="3.40.50.1820">
    <property type="entry name" value="alpha/beta hydrolase"/>
    <property type="match status" value="1"/>
</dbReference>
<organism evidence="3 4">
    <name type="scientific">Brevibacterium samyangense</name>
    <dbReference type="NCBI Taxonomy" id="366888"/>
    <lineage>
        <taxon>Bacteria</taxon>
        <taxon>Bacillati</taxon>
        <taxon>Actinomycetota</taxon>
        <taxon>Actinomycetes</taxon>
        <taxon>Micrococcales</taxon>
        <taxon>Brevibacteriaceae</taxon>
        <taxon>Brevibacterium</taxon>
    </lineage>
</organism>
<evidence type="ECO:0000313" key="3">
    <source>
        <dbReference type="EMBL" id="GAA1999323.1"/>
    </source>
</evidence>
<reference evidence="3 4" key="1">
    <citation type="journal article" date="2019" name="Int. J. Syst. Evol. Microbiol.">
        <title>The Global Catalogue of Microorganisms (GCM) 10K type strain sequencing project: providing services to taxonomists for standard genome sequencing and annotation.</title>
        <authorList>
            <consortium name="The Broad Institute Genomics Platform"/>
            <consortium name="The Broad Institute Genome Sequencing Center for Infectious Disease"/>
            <person name="Wu L."/>
            <person name="Ma J."/>
        </authorList>
    </citation>
    <scope>NUCLEOTIDE SEQUENCE [LARGE SCALE GENOMIC DNA]</scope>
    <source>
        <strain evidence="3 4">JCM 14546</strain>
    </source>
</reference>
<proteinExistence type="predicted"/>
<dbReference type="InterPro" id="IPR022742">
    <property type="entry name" value="Hydrolase_4"/>
</dbReference>
<dbReference type="Pfam" id="PF12146">
    <property type="entry name" value="Hydrolase_4"/>
    <property type="match status" value="1"/>
</dbReference>
<dbReference type="GO" id="GO:0016787">
    <property type="term" value="F:hydrolase activity"/>
    <property type="evidence" value="ECO:0007669"/>
    <property type="project" value="UniProtKB-KW"/>
</dbReference>
<dbReference type="Proteomes" id="UP001500755">
    <property type="component" value="Unassembled WGS sequence"/>
</dbReference>
<evidence type="ECO:0000259" key="2">
    <source>
        <dbReference type="Pfam" id="PF12146"/>
    </source>
</evidence>
<dbReference type="InterPro" id="IPR029058">
    <property type="entry name" value="AB_hydrolase_fold"/>
</dbReference>
<feature type="domain" description="Serine aminopeptidase S33" evidence="2">
    <location>
        <begin position="78"/>
        <end position="218"/>
    </location>
</feature>
<feature type="compositionally biased region" description="Polar residues" evidence="1">
    <location>
        <begin position="36"/>
        <end position="45"/>
    </location>
</feature>
<keyword evidence="3" id="KW-0378">Hydrolase</keyword>
<comment type="caution">
    <text evidence="3">The sequence shown here is derived from an EMBL/GenBank/DDBJ whole genome shotgun (WGS) entry which is preliminary data.</text>
</comment>
<keyword evidence="4" id="KW-1185">Reference proteome</keyword>
<evidence type="ECO:0000313" key="4">
    <source>
        <dbReference type="Proteomes" id="UP001500755"/>
    </source>
</evidence>
<accession>A0ABN2T5P0</accession>
<name>A0ABN2T5P0_9MICO</name>
<sequence>MAAMESTWRDDELLGAPYESRALPLEQVTPMEAEQEQGTPGSVGSRSGEESLPTVEEQATLVAYRGPVAGIGPAAGLTVLFVHGWSDYFFHTKVAEFWARLGAHFYALDLRGYGRSLLAKGFDGNGRALEDGPLAGTGLTTRPGYIENLDEYDEEIGLALEVIAGEHPEARLVLEGHSTGGLVLSLWAHRHPGRAAALVLNSPWLEFQFSTTARKILRPLLGLGGLGSKQAWRTPLPMQMPNFYTLAVATAMGRPPYDLRLKPAGSFPVYPGWLSAVFDGHAQVEEGLAIGAPVLVQTSTVSYRNAAYRPVMSTADIVLDVDAIARRALSLGPLVTIQRLPGALHDIHLSSAPVALAALEGIEKFVRGFVAQ</sequence>
<protein>
    <submittedName>
        <fullName evidence="3">Alpha/beta hydrolase</fullName>
    </submittedName>
</protein>
<evidence type="ECO:0000256" key="1">
    <source>
        <dbReference type="SAM" id="MobiDB-lite"/>
    </source>
</evidence>
<dbReference type="SUPFAM" id="SSF53474">
    <property type="entry name" value="alpha/beta-Hydrolases"/>
    <property type="match status" value="1"/>
</dbReference>